<evidence type="ECO:0000313" key="2">
    <source>
        <dbReference type="Proteomes" id="UP001283361"/>
    </source>
</evidence>
<protein>
    <submittedName>
        <fullName evidence="1">Uncharacterized protein</fullName>
    </submittedName>
</protein>
<organism evidence="1 2">
    <name type="scientific">Elysia crispata</name>
    <name type="common">lettuce slug</name>
    <dbReference type="NCBI Taxonomy" id="231223"/>
    <lineage>
        <taxon>Eukaryota</taxon>
        <taxon>Metazoa</taxon>
        <taxon>Spiralia</taxon>
        <taxon>Lophotrochozoa</taxon>
        <taxon>Mollusca</taxon>
        <taxon>Gastropoda</taxon>
        <taxon>Heterobranchia</taxon>
        <taxon>Euthyneura</taxon>
        <taxon>Panpulmonata</taxon>
        <taxon>Sacoglossa</taxon>
        <taxon>Placobranchoidea</taxon>
        <taxon>Plakobranchidae</taxon>
        <taxon>Elysia</taxon>
    </lineage>
</organism>
<reference evidence="1" key="1">
    <citation type="journal article" date="2023" name="G3 (Bethesda)">
        <title>A reference genome for the long-term kleptoplast-retaining sea slug Elysia crispata morphotype clarki.</title>
        <authorList>
            <person name="Eastman K.E."/>
            <person name="Pendleton A.L."/>
            <person name="Shaikh M.A."/>
            <person name="Suttiyut T."/>
            <person name="Ogas R."/>
            <person name="Tomko P."/>
            <person name="Gavelis G."/>
            <person name="Widhalm J.R."/>
            <person name="Wisecaver J.H."/>
        </authorList>
    </citation>
    <scope>NUCLEOTIDE SEQUENCE</scope>
    <source>
        <strain evidence="1">ECLA1</strain>
    </source>
</reference>
<dbReference type="EMBL" id="JAWDGP010006229">
    <property type="protein sequence ID" value="KAK3745305.1"/>
    <property type="molecule type" value="Genomic_DNA"/>
</dbReference>
<accession>A0AAE1CZ99</accession>
<evidence type="ECO:0000313" key="1">
    <source>
        <dbReference type="EMBL" id="KAK3745305.1"/>
    </source>
</evidence>
<keyword evidence="2" id="KW-1185">Reference proteome</keyword>
<name>A0AAE1CZ99_9GAST</name>
<comment type="caution">
    <text evidence="1">The sequence shown here is derived from an EMBL/GenBank/DDBJ whole genome shotgun (WGS) entry which is preliminary data.</text>
</comment>
<gene>
    <name evidence="1" type="ORF">RRG08_014453</name>
</gene>
<proteinExistence type="predicted"/>
<sequence length="69" mass="7849">MATPSCVGRSNTSLRYPKEEAPLHLKTKNSLAESEISFFIKIKYLPPSTCNRFDGKRLDRKLSSYLKGK</sequence>
<dbReference type="Proteomes" id="UP001283361">
    <property type="component" value="Unassembled WGS sequence"/>
</dbReference>
<dbReference type="AlphaFoldDB" id="A0AAE1CZ99"/>